<dbReference type="GO" id="GO:0006635">
    <property type="term" value="P:fatty acid beta-oxidation"/>
    <property type="evidence" value="ECO:0007669"/>
    <property type="project" value="TreeGrafter"/>
</dbReference>
<name>A0A4P8L4V4_9BACT</name>
<evidence type="ECO:0000256" key="2">
    <source>
        <dbReference type="ARBA" id="ARBA00023239"/>
    </source>
</evidence>
<reference evidence="4 5" key="1">
    <citation type="submission" date="2019-05" db="EMBL/GenBank/DDBJ databases">
        <title>The Complete Genome Sequence of the n-alkane-degrading Desulfoglaeba alkanexedens ALDC reveals multiple alkylsuccinate synthase gene clusters.</title>
        <authorList>
            <person name="Callaghan A.V."/>
            <person name="Davidova I.A."/>
            <person name="Duncan K.E."/>
            <person name="Morris B."/>
            <person name="McInerney M.J."/>
        </authorList>
    </citation>
    <scope>NUCLEOTIDE SEQUENCE [LARGE SCALE GENOMIC DNA]</scope>
    <source>
        <strain evidence="4 5">ALDC</strain>
    </source>
</reference>
<dbReference type="InterPro" id="IPR018376">
    <property type="entry name" value="Enoyl-CoA_hyd/isom_CS"/>
</dbReference>
<dbReference type="Proteomes" id="UP000298602">
    <property type="component" value="Chromosome"/>
</dbReference>
<accession>A0A4P8L4V4</accession>
<comment type="similarity">
    <text evidence="1 3">Belongs to the enoyl-CoA hydratase/isomerase family.</text>
</comment>
<dbReference type="InterPro" id="IPR014748">
    <property type="entry name" value="Enoyl-CoA_hydra_C"/>
</dbReference>
<dbReference type="PANTHER" id="PTHR11941:SF133">
    <property type="entry name" value="1,2-EPOXYPHENYLACETYL-COA ISOMERASE"/>
    <property type="match status" value="1"/>
</dbReference>
<evidence type="ECO:0000313" key="4">
    <source>
        <dbReference type="EMBL" id="QCQ23037.1"/>
    </source>
</evidence>
<dbReference type="PROSITE" id="PS00166">
    <property type="entry name" value="ENOYL_COA_HYDRATASE"/>
    <property type="match status" value="1"/>
</dbReference>
<organism evidence="4 5">
    <name type="scientific">Desulfoglaeba alkanexedens ALDC</name>
    <dbReference type="NCBI Taxonomy" id="980445"/>
    <lineage>
        <taxon>Bacteria</taxon>
        <taxon>Pseudomonadati</taxon>
        <taxon>Thermodesulfobacteriota</taxon>
        <taxon>Syntrophobacteria</taxon>
        <taxon>Syntrophobacterales</taxon>
        <taxon>Syntrophobacteraceae</taxon>
        <taxon>Desulfoglaeba</taxon>
    </lineage>
</organism>
<keyword evidence="5" id="KW-1185">Reference proteome</keyword>
<sequence>MEEHMKFETIILEKKDHLATLTLNRPNSRNAMNRKMMDELIMAMEDVAEDDFIRALLITGAGKAFCAGADLDIMPGGKSGEDLAAMGVEALRRSFLFKASRKIMIGIQTMEKPTVAMINGPCVGAGFDLALSCDLRTASDDAVFMCGFVKLGLFPGFGAAWLYPKALGLAKAMEMLYTGDALSAAEAKEIGMLNHVASRESLEAVTMAMVTKIVNGPPIAIRLMKSQVYKGLTSDFATMLDDAAVYESITLASKDHVEGLTAFREKRPAAFKGI</sequence>
<keyword evidence="2" id="KW-0456">Lyase</keyword>
<evidence type="ECO:0008006" key="6">
    <source>
        <dbReference type="Google" id="ProtNLM"/>
    </source>
</evidence>
<gene>
    <name evidence="4" type="ORF">FDQ92_13175</name>
</gene>
<evidence type="ECO:0000256" key="1">
    <source>
        <dbReference type="ARBA" id="ARBA00005254"/>
    </source>
</evidence>
<evidence type="ECO:0000313" key="5">
    <source>
        <dbReference type="Proteomes" id="UP000298602"/>
    </source>
</evidence>
<proteinExistence type="inferred from homology"/>
<dbReference type="EMBL" id="CP040098">
    <property type="protein sequence ID" value="QCQ23037.1"/>
    <property type="molecule type" value="Genomic_DNA"/>
</dbReference>
<dbReference type="GO" id="GO:0016829">
    <property type="term" value="F:lyase activity"/>
    <property type="evidence" value="ECO:0007669"/>
    <property type="project" value="UniProtKB-KW"/>
</dbReference>
<dbReference type="AlphaFoldDB" id="A0A4P8L4V4"/>
<reference evidence="4 5" key="2">
    <citation type="submission" date="2019-05" db="EMBL/GenBank/DDBJ databases">
        <authorList>
            <person name="Suflita J.M."/>
            <person name="Marks C.R."/>
        </authorList>
    </citation>
    <scope>NUCLEOTIDE SEQUENCE [LARGE SCALE GENOMIC DNA]</scope>
    <source>
        <strain evidence="4 5">ALDC</strain>
    </source>
</reference>
<protein>
    <recommendedName>
        <fullName evidence="6">Enoyl-CoA hydratase</fullName>
    </recommendedName>
</protein>
<dbReference type="OrthoDB" id="5365311at2"/>
<dbReference type="SUPFAM" id="SSF52096">
    <property type="entry name" value="ClpP/crotonase"/>
    <property type="match status" value="1"/>
</dbReference>
<dbReference type="PANTHER" id="PTHR11941">
    <property type="entry name" value="ENOYL-COA HYDRATASE-RELATED"/>
    <property type="match status" value="1"/>
</dbReference>
<dbReference type="Pfam" id="PF00378">
    <property type="entry name" value="ECH_1"/>
    <property type="match status" value="1"/>
</dbReference>
<dbReference type="InterPro" id="IPR029045">
    <property type="entry name" value="ClpP/crotonase-like_dom_sf"/>
</dbReference>
<dbReference type="KEGG" id="dax:FDQ92_13175"/>
<evidence type="ECO:0000256" key="3">
    <source>
        <dbReference type="RuleBase" id="RU003707"/>
    </source>
</evidence>
<dbReference type="Gene3D" id="1.10.12.10">
    <property type="entry name" value="Lyase 2-enoyl-coa Hydratase, Chain A, domain 2"/>
    <property type="match status" value="1"/>
</dbReference>
<dbReference type="Gene3D" id="3.90.226.10">
    <property type="entry name" value="2-enoyl-CoA Hydratase, Chain A, domain 1"/>
    <property type="match status" value="1"/>
</dbReference>
<dbReference type="CDD" id="cd06558">
    <property type="entry name" value="crotonase-like"/>
    <property type="match status" value="1"/>
</dbReference>
<dbReference type="InterPro" id="IPR001753">
    <property type="entry name" value="Enoyl-CoA_hydra/iso"/>
</dbReference>